<dbReference type="CDD" id="cd00130">
    <property type="entry name" value="PAS"/>
    <property type="match status" value="3"/>
</dbReference>
<dbReference type="PANTHER" id="PTHR44757">
    <property type="entry name" value="DIGUANYLATE CYCLASE DGCP"/>
    <property type="match status" value="1"/>
</dbReference>
<dbReference type="InterPro" id="IPR001633">
    <property type="entry name" value="EAL_dom"/>
</dbReference>
<dbReference type="STRING" id="1244869.H261_01926"/>
<organism evidence="6 7">
    <name type="scientific">Paramagnetospirillum caucaseum</name>
    <dbReference type="NCBI Taxonomy" id="1244869"/>
    <lineage>
        <taxon>Bacteria</taxon>
        <taxon>Pseudomonadati</taxon>
        <taxon>Pseudomonadota</taxon>
        <taxon>Alphaproteobacteria</taxon>
        <taxon>Rhodospirillales</taxon>
        <taxon>Magnetospirillaceae</taxon>
        <taxon>Paramagnetospirillum</taxon>
    </lineage>
</organism>
<dbReference type="EMBL" id="AONQ01000003">
    <property type="protein sequence ID" value="EME71651.1"/>
    <property type="molecule type" value="Genomic_DNA"/>
</dbReference>
<dbReference type="InterPro" id="IPR012226">
    <property type="entry name" value="Diguanyl_cyclase/Pdiesterase"/>
</dbReference>
<dbReference type="InterPro" id="IPR043128">
    <property type="entry name" value="Rev_trsase/Diguanyl_cyclase"/>
</dbReference>
<dbReference type="InterPro" id="IPR000160">
    <property type="entry name" value="GGDEF_dom"/>
</dbReference>
<dbReference type="SUPFAM" id="SSF55785">
    <property type="entry name" value="PYP-like sensor domain (PAS domain)"/>
    <property type="match status" value="3"/>
</dbReference>
<evidence type="ECO:0000313" key="6">
    <source>
        <dbReference type="EMBL" id="EME71651.1"/>
    </source>
</evidence>
<dbReference type="InterPro" id="IPR035919">
    <property type="entry name" value="EAL_sf"/>
</dbReference>
<evidence type="ECO:0000313" key="7">
    <source>
        <dbReference type="Proteomes" id="UP000011744"/>
    </source>
</evidence>
<accession>M2YFD0</accession>
<feature type="domain" description="PAS" evidence="2">
    <location>
        <begin position="27"/>
        <end position="77"/>
    </location>
</feature>
<dbReference type="PANTHER" id="PTHR44757:SF2">
    <property type="entry name" value="BIOFILM ARCHITECTURE MAINTENANCE PROTEIN MBAA"/>
    <property type="match status" value="1"/>
</dbReference>
<dbReference type="CDD" id="cd01949">
    <property type="entry name" value="GGDEF"/>
    <property type="match status" value="1"/>
</dbReference>
<dbReference type="InterPro" id="IPR013767">
    <property type="entry name" value="PAS_fold"/>
</dbReference>
<dbReference type="FunFam" id="3.20.20.450:FF:000001">
    <property type="entry name" value="Cyclic di-GMP phosphodiesterase yahA"/>
    <property type="match status" value="1"/>
</dbReference>
<evidence type="ECO:0000259" key="2">
    <source>
        <dbReference type="PROSITE" id="PS50112"/>
    </source>
</evidence>
<dbReference type="InterPro" id="IPR000700">
    <property type="entry name" value="PAS-assoc_C"/>
</dbReference>
<keyword evidence="7" id="KW-1185">Reference proteome</keyword>
<feature type="domain" description="PAC" evidence="3">
    <location>
        <begin position="81"/>
        <end position="131"/>
    </location>
</feature>
<dbReference type="PROSITE" id="PS50113">
    <property type="entry name" value="PAC"/>
    <property type="match status" value="2"/>
</dbReference>
<dbReference type="PIRSF" id="PIRSF005925">
    <property type="entry name" value="Dos"/>
    <property type="match status" value="1"/>
</dbReference>
<dbReference type="InterPro" id="IPR001610">
    <property type="entry name" value="PAC"/>
</dbReference>
<dbReference type="GO" id="GO:0006355">
    <property type="term" value="P:regulation of DNA-templated transcription"/>
    <property type="evidence" value="ECO:0007669"/>
    <property type="project" value="InterPro"/>
</dbReference>
<proteinExistence type="predicted"/>
<dbReference type="Gene3D" id="3.20.20.450">
    <property type="entry name" value="EAL domain"/>
    <property type="match status" value="1"/>
</dbReference>
<evidence type="ECO:0000259" key="3">
    <source>
        <dbReference type="PROSITE" id="PS50113"/>
    </source>
</evidence>
<dbReference type="Pfam" id="PF13426">
    <property type="entry name" value="PAS_9"/>
    <property type="match status" value="2"/>
</dbReference>
<dbReference type="SUPFAM" id="SSF141868">
    <property type="entry name" value="EAL domain-like"/>
    <property type="match status" value="1"/>
</dbReference>
<dbReference type="Proteomes" id="UP000011744">
    <property type="component" value="Unassembled WGS sequence"/>
</dbReference>
<feature type="domain" description="PAC" evidence="3">
    <location>
        <begin position="330"/>
        <end position="382"/>
    </location>
</feature>
<comment type="caution">
    <text evidence="6">The sequence shown here is derived from an EMBL/GenBank/DDBJ whole genome shotgun (WGS) entry which is preliminary data.</text>
</comment>
<dbReference type="SMART" id="SM00086">
    <property type="entry name" value="PAC"/>
    <property type="match status" value="3"/>
</dbReference>
<name>M2YFD0_9PROT</name>
<comment type="catalytic activity">
    <reaction evidence="1">
        <text>3',3'-c-di-GMP + H2O = 5'-phosphoguanylyl(3'-&gt;5')guanosine + H(+)</text>
        <dbReference type="Rhea" id="RHEA:24902"/>
        <dbReference type="ChEBI" id="CHEBI:15377"/>
        <dbReference type="ChEBI" id="CHEBI:15378"/>
        <dbReference type="ChEBI" id="CHEBI:58754"/>
        <dbReference type="ChEBI" id="CHEBI:58805"/>
        <dbReference type="EC" id="3.1.4.52"/>
    </reaction>
    <physiologicalReaction direction="left-to-right" evidence="1">
        <dbReference type="Rhea" id="RHEA:24903"/>
    </physiologicalReaction>
</comment>
<dbReference type="PATRIC" id="fig|1244869.3.peg.380"/>
<protein>
    <submittedName>
        <fullName evidence="6">PAS domain S-box/diguanylate cyclase (GGDEF) domain-containing protein</fullName>
    </submittedName>
</protein>
<dbReference type="SUPFAM" id="SSF55073">
    <property type="entry name" value="Nucleotide cyclase"/>
    <property type="match status" value="1"/>
</dbReference>
<dbReference type="NCBIfam" id="TIGR00229">
    <property type="entry name" value="sensory_box"/>
    <property type="match status" value="3"/>
</dbReference>
<dbReference type="CDD" id="cd01948">
    <property type="entry name" value="EAL"/>
    <property type="match status" value="1"/>
</dbReference>
<dbReference type="GO" id="GO:0071111">
    <property type="term" value="F:cyclic-guanylate-specific phosphodiesterase activity"/>
    <property type="evidence" value="ECO:0007669"/>
    <property type="project" value="UniProtKB-EC"/>
</dbReference>
<dbReference type="GO" id="GO:0071732">
    <property type="term" value="P:cellular response to nitric oxide"/>
    <property type="evidence" value="ECO:0007669"/>
    <property type="project" value="UniProtKB-ARBA"/>
</dbReference>
<evidence type="ECO:0000256" key="1">
    <source>
        <dbReference type="ARBA" id="ARBA00051114"/>
    </source>
</evidence>
<dbReference type="PROSITE" id="PS50887">
    <property type="entry name" value="GGDEF"/>
    <property type="match status" value="1"/>
</dbReference>
<dbReference type="Pfam" id="PF00990">
    <property type="entry name" value="GGDEF"/>
    <property type="match status" value="1"/>
</dbReference>
<dbReference type="SMART" id="SM00267">
    <property type="entry name" value="GGDEF"/>
    <property type="match status" value="1"/>
</dbReference>
<dbReference type="SMART" id="SM00091">
    <property type="entry name" value="PAS"/>
    <property type="match status" value="3"/>
</dbReference>
<feature type="domain" description="PAS" evidence="2">
    <location>
        <begin position="264"/>
        <end position="328"/>
    </location>
</feature>
<feature type="domain" description="EAL" evidence="4">
    <location>
        <begin position="556"/>
        <end position="809"/>
    </location>
</feature>
<dbReference type="InterPro" id="IPR029787">
    <property type="entry name" value="Nucleotide_cyclase"/>
</dbReference>
<feature type="domain" description="GGDEF" evidence="5">
    <location>
        <begin position="414"/>
        <end position="547"/>
    </location>
</feature>
<dbReference type="Pfam" id="PF00563">
    <property type="entry name" value="EAL"/>
    <property type="match status" value="1"/>
</dbReference>
<dbReference type="Pfam" id="PF00989">
    <property type="entry name" value="PAS"/>
    <property type="match status" value="1"/>
</dbReference>
<reference evidence="6 7" key="1">
    <citation type="journal article" date="2014" name="Genome Announc.">
        <title>Draft Genome Sequence of Magnetospirillum sp. Strain SO-1, a Freshwater Magnetotactic Bacterium Isolated from the Ol'khovka River, Russia.</title>
        <authorList>
            <person name="Grouzdev D.S."/>
            <person name="Dziuba M.V."/>
            <person name="Sukhacheva M.S."/>
            <person name="Mardanov A.V."/>
            <person name="Beletskiy A.V."/>
            <person name="Kuznetsov B.B."/>
            <person name="Skryabin K.G."/>
        </authorList>
    </citation>
    <scope>NUCLEOTIDE SEQUENCE [LARGE SCALE GENOMIC DNA]</scope>
    <source>
        <strain evidence="6 7">SO-1</strain>
    </source>
</reference>
<dbReference type="eggNOG" id="COG5001">
    <property type="taxonomic scope" value="Bacteria"/>
</dbReference>
<dbReference type="InterPro" id="IPR000014">
    <property type="entry name" value="PAS"/>
</dbReference>
<evidence type="ECO:0000259" key="5">
    <source>
        <dbReference type="PROSITE" id="PS50887"/>
    </source>
</evidence>
<evidence type="ECO:0000259" key="4">
    <source>
        <dbReference type="PROSITE" id="PS50883"/>
    </source>
</evidence>
<gene>
    <name evidence="6" type="ORF">H261_01926</name>
</gene>
<dbReference type="InterPro" id="IPR052155">
    <property type="entry name" value="Biofilm_reg_signaling"/>
</dbReference>
<dbReference type="Gene3D" id="3.30.70.270">
    <property type="match status" value="1"/>
</dbReference>
<dbReference type="AlphaFoldDB" id="M2YFD0"/>
<dbReference type="SMART" id="SM00052">
    <property type="entry name" value="EAL"/>
    <property type="match status" value="1"/>
</dbReference>
<dbReference type="NCBIfam" id="TIGR00254">
    <property type="entry name" value="GGDEF"/>
    <property type="match status" value="1"/>
</dbReference>
<dbReference type="PROSITE" id="PS50883">
    <property type="entry name" value="EAL"/>
    <property type="match status" value="1"/>
</dbReference>
<dbReference type="FunFam" id="3.30.70.270:FF:000001">
    <property type="entry name" value="Diguanylate cyclase domain protein"/>
    <property type="match status" value="1"/>
</dbReference>
<dbReference type="Gene3D" id="3.30.450.20">
    <property type="entry name" value="PAS domain"/>
    <property type="match status" value="3"/>
</dbReference>
<dbReference type="PROSITE" id="PS50112">
    <property type="entry name" value="PAS"/>
    <property type="match status" value="2"/>
</dbReference>
<sequence length="817" mass="90821">MPVPMDVRQTIKALFDNAVDAVCAHRDGVVVAANPAYARLFGYDVADDMAGHPIIETLAPEEHSRVGEIIRRRAAGADVAPVYTAKGLRRDGSRFDLEIGASVFQMDGESYFIAVLRDVSEAEDSKRRLTESEERFRNLFMMSPDPTWIIQDNRFVECNQAAVNILGYPDADSLKNVHPSELSPDAQPDGESSFAKAERMMGLAMANGLHRFEWAHRRHDGSVFPAEVTLSATLLQGRPSIYCTWRDITERHQAEAQMRLAAGVFDSTHEGIVVTDTNGIILSVNPAFTRITGYAGCEVIGKTPAVLKSHRQDRNFYRAMWDDLLKKGEWRGELWNRRKDGEAYLEWLTISAVAGPDGKPSRYVAVFSDVTELRRKDDQIRHQAYHDALTGLPNRFLLADRLDHALEVSRRVQTQVAVLFLDLDRFKVINDSLGHHEGDKLLVEVARRVGQTVRRSDTVSRLGGDEFVVVLSSFSDTTEVALVAEKIIAALARPLRLAGKAVHSGTSIGIAVFPQDGEDAATLLKNADTAMYQAKAGGRRCFRFFDRSMNEHAVRRLELEAQLRQAIDSNQLELHYQPKVLVETGGLAGLEALLRWNHPEQGRIPPMEFIPLAEETGLIIPLSYWVIEEACRKLAKWRKGGADVKVAINLSARQFHDEKLPQRIEAILQRNKVPGSALEIELTEGAVMDDPGRAIVILQRLRALGLRVSVDDFGTGYSSLAYLKRFPINAVKIDRSFVMDLPGDAEDAAIVRAILDLARALNLDVVAEGVETAEQLDFLAQAGCGQVQGYYFSPPRPAAELDAWISKASWAYSPNRP</sequence>
<dbReference type="InterPro" id="IPR035965">
    <property type="entry name" value="PAS-like_dom_sf"/>
</dbReference>